<dbReference type="VEuPathDB" id="FungiDB:YALI1_A09919t"/>
<proteinExistence type="predicted"/>
<dbReference type="AlphaFoldDB" id="A0A1D8N4B4"/>
<dbReference type="EMBL" id="CP017553">
    <property type="protein sequence ID" value="AOW00472.1"/>
    <property type="molecule type" value="Genomic_DNA"/>
</dbReference>
<evidence type="ECO:0000313" key="1">
    <source>
        <dbReference type="EMBL" id="AOW00472.1"/>
    </source>
</evidence>
<sequence>MASMILYSYFTRTGGCRVALSYKAGQIEYTLHLLVRLRIFPDSSRFFQASVVTTTGLGCGYAVQDHTRDIHSVQYIEDHKYYGLDIVNVTTYNPLLGTPRSDSSTHQKGACLLIHQKEILDQWIKLSTGWTSRLRPSWFLSSLCDFSSLCEELARYYPTGYYLQHNTHTETNLYCSDVS</sequence>
<dbReference type="Proteomes" id="UP000182444">
    <property type="component" value="Chromosome 1A"/>
</dbReference>
<name>A0A1D8N4B4_YARLL</name>
<dbReference type="RefSeq" id="XP_068137816.1">
    <property type="nucleotide sequence ID" value="XM_068281715.1"/>
</dbReference>
<protein>
    <submittedName>
        <fullName evidence="1">Uncharacterized protein</fullName>
    </submittedName>
</protein>
<evidence type="ECO:0000313" key="2">
    <source>
        <dbReference type="Proteomes" id="UP000182444"/>
    </source>
</evidence>
<dbReference type="GeneID" id="94582375"/>
<accession>A0A1D8N4B4</accession>
<gene>
    <name evidence="1" type="ORF">YALI1_A09919t</name>
</gene>
<reference evidence="1 2" key="1">
    <citation type="journal article" date="2016" name="PLoS ONE">
        <title>Sequence Assembly of Yarrowia lipolytica Strain W29/CLIB89 Shows Transposable Element Diversity.</title>
        <authorList>
            <person name="Magnan C."/>
            <person name="Yu J."/>
            <person name="Chang I."/>
            <person name="Jahn E."/>
            <person name="Kanomata Y."/>
            <person name="Wu J."/>
            <person name="Zeller M."/>
            <person name="Oakes M."/>
            <person name="Baldi P."/>
            <person name="Sandmeyer S."/>
        </authorList>
    </citation>
    <scope>NUCLEOTIDE SEQUENCE [LARGE SCALE GENOMIC DNA]</scope>
    <source>
        <strain evidence="2">CLIB89(W29)</strain>
    </source>
</reference>
<organism evidence="1 2">
    <name type="scientific">Yarrowia lipolytica</name>
    <name type="common">Candida lipolytica</name>
    <dbReference type="NCBI Taxonomy" id="4952"/>
    <lineage>
        <taxon>Eukaryota</taxon>
        <taxon>Fungi</taxon>
        <taxon>Dikarya</taxon>
        <taxon>Ascomycota</taxon>
        <taxon>Saccharomycotina</taxon>
        <taxon>Dipodascomycetes</taxon>
        <taxon>Dipodascales</taxon>
        <taxon>Dipodascales incertae sedis</taxon>
        <taxon>Yarrowia</taxon>
    </lineage>
</organism>